<dbReference type="AlphaFoldDB" id="A0A6J8E7X4"/>
<proteinExistence type="predicted"/>
<name>A0A6J8E7X4_MYTCO</name>
<accession>A0A6J8E7X4</accession>
<gene>
    <name evidence="1" type="ORF">MCOR_49124</name>
</gene>
<evidence type="ECO:0000313" key="1">
    <source>
        <dbReference type="EMBL" id="CAC5416520.1"/>
    </source>
</evidence>
<evidence type="ECO:0000313" key="2">
    <source>
        <dbReference type="Proteomes" id="UP000507470"/>
    </source>
</evidence>
<dbReference type="Proteomes" id="UP000507470">
    <property type="component" value="Unassembled WGS sequence"/>
</dbReference>
<protein>
    <submittedName>
        <fullName evidence="1">Uncharacterized protein</fullName>
    </submittedName>
</protein>
<reference evidence="1 2" key="1">
    <citation type="submission" date="2020-06" db="EMBL/GenBank/DDBJ databases">
        <authorList>
            <person name="Li R."/>
            <person name="Bekaert M."/>
        </authorList>
    </citation>
    <scope>NUCLEOTIDE SEQUENCE [LARGE SCALE GENOMIC DNA]</scope>
    <source>
        <strain evidence="2">wild</strain>
    </source>
</reference>
<dbReference type="EMBL" id="CACVKT020008661">
    <property type="protein sequence ID" value="CAC5416520.1"/>
    <property type="molecule type" value="Genomic_DNA"/>
</dbReference>
<organism evidence="1 2">
    <name type="scientific">Mytilus coruscus</name>
    <name type="common">Sea mussel</name>
    <dbReference type="NCBI Taxonomy" id="42192"/>
    <lineage>
        <taxon>Eukaryota</taxon>
        <taxon>Metazoa</taxon>
        <taxon>Spiralia</taxon>
        <taxon>Lophotrochozoa</taxon>
        <taxon>Mollusca</taxon>
        <taxon>Bivalvia</taxon>
        <taxon>Autobranchia</taxon>
        <taxon>Pteriomorphia</taxon>
        <taxon>Mytilida</taxon>
        <taxon>Mytiloidea</taxon>
        <taxon>Mytilidae</taxon>
        <taxon>Mytilinae</taxon>
        <taxon>Mytilus</taxon>
    </lineage>
</organism>
<sequence length="577" mass="67123">MIEADTLNTDERDNYNRISGLLHDNATPICGKLMEQYLIRMNKSFFEFIDDHQHDIFHFYSDKKCCICKDNPSSKSILRKKQIMIVFETDDKAQRERRNDVVAHTVSAQISFDDFNHLWEGMENCILEIAEAVGFKTEAERQLHHQKTGPLDMKICKQWHTELLIEIQQKEELLHELMDTKEAMKFGLEVLDAKMDICIENDKRFQKCIEEKHDNLPRYIGKDKEKRELDTKQSLNHTQFCITFLNDMKKITISNESKISRKQVMDEFKNKKLMVVRTILNHKVAKCNLTKEEKEFLEMDHVDAEEDDDDNNNLTLNILNENLKSEKINGNTNTEPGVVIQKNNEDQQSEMIDNTLTTDSATIGASSTNSEINSESVHKKAQEIARMDAENDYQEFVESLWNTRITNMINESESVYISGNETIISNVHYMQPKNGVENVEVNNTVQTSIRSNEKIPSQQQLQMSQPLQDITNSQMMCNTSLHQSEVSPYYKDLYARRFIQHTDSGMPGFKRRHLETEIYMSENREEWDSSMYPEELFPKKVSKITEMQTFHPAVKEIIDFKPNSALSAGTDVFLSGY</sequence>
<keyword evidence="2" id="KW-1185">Reference proteome</keyword>